<feature type="domain" description="Alpha/beta hydrolase fold-3" evidence="4">
    <location>
        <begin position="176"/>
        <end position="403"/>
    </location>
</feature>
<dbReference type="Gene3D" id="3.40.50.1820">
    <property type="entry name" value="alpha/beta hydrolase"/>
    <property type="match status" value="1"/>
</dbReference>
<evidence type="ECO:0000259" key="4">
    <source>
        <dbReference type="Pfam" id="PF07859"/>
    </source>
</evidence>
<dbReference type="InterPro" id="IPR029058">
    <property type="entry name" value="AB_hydrolase_fold"/>
</dbReference>
<name>A0A8K0JNK3_9TREE</name>
<dbReference type="InterPro" id="IPR013094">
    <property type="entry name" value="AB_hydrolase_3"/>
</dbReference>
<evidence type="ECO:0000313" key="6">
    <source>
        <dbReference type="Proteomes" id="UP000812966"/>
    </source>
</evidence>
<evidence type="ECO:0000256" key="2">
    <source>
        <dbReference type="SAM" id="MobiDB-lite"/>
    </source>
</evidence>
<dbReference type="AlphaFoldDB" id="A0A8K0JNK3"/>
<proteinExistence type="predicted"/>
<dbReference type="PANTHER" id="PTHR48081:SF8">
    <property type="entry name" value="ALPHA_BETA HYDROLASE FOLD-3 DOMAIN-CONTAINING PROTEIN-RELATED"/>
    <property type="match status" value="1"/>
</dbReference>
<evidence type="ECO:0000256" key="3">
    <source>
        <dbReference type="SAM" id="Phobius"/>
    </source>
</evidence>
<evidence type="ECO:0000256" key="1">
    <source>
        <dbReference type="ARBA" id="ARBA00022801"/>
    </source>
</evidence>
<dbReference type="GO" id="GO:0016787">
    <property type="term" value="F:hydrolase activity"/>
    <property type="evidence" value="ECO:0007669"/>
    <property type="project" value="UniProtKB-KW"/>
</dbReference>
<feature type="transmembrane region" description="Helical" evidence="3">
    <location>
        <begin position="175"/>
        <end position="196"/>
    </location>
</feature>
<organism evidence="5 6">
    <name type="scientific">Filobasidium floriforme</name>
    <dbReference type="NCBI Taxonomy" id="5210"/>
    <lineage>
        <taxon>Eukaryota</taxon>
        <taxon>Fungi</taxon>
        <taxon>Dikarya</taxon>
        <taxon>Basidiomycota</taxon>
        <taxon>Agaricomycotina</taxon>
        <taxon>Tremellomycetes</taxon>
        <taxon>Filobasidiales</taxon>
        <taxon>Filobasidiaceae</taxon>
        <taxon>Filobasidium</taxon>
    </lineage>
</organism>
<sequence>MSDPSKSSSLLGYLSPPTDSLTNNSAPNAWPAHLDRLAVTLIYIILLLVVLPPTVIISVTRYYAFGPMHKDWDLKTQVMSNVMYWFILFLFLFKLPGKDRGEDKVAKTMRRKKMEVEQVVVPPCDQSYVVGWAKHQMVKPMSRPGFMIWPTNKASSGDAEARGTGLERAKKGEKVILYFVGGGFISGHPLLSHLAWTVSELLDTRIFCVNYRKSIQPDAAFPGNLLDALSGYLYLVNELGFEPDKVVVMGDSAGGNTALGLARYLGELQKQQGESGRKEVGMVGGLILFSPWCDMTEQPGTSAEFNKKYDYVSSMAVNAIAAHTRHYPNHLRSPYFSPALPSPDGSPRFSHLTQGKAGGKKEKKGTKVYVQAGTAELLWDQAKMLCRGMREEGVDVTLREVRRCDFVSALLLDRDEVATSYANPTQLHLHCLQLPTQSCFVRSFAITGHVL</sequence>
<dbReference type="SUPFAM" id="SSF53474">
    <property type="entry name" value="alpha/beta-Hydrolases"/>
    <property type="match status" value="1"/>
</dbReference>
<dbReference type="InterPro" id="IPR050300">
    <property type="entry name" value="GDXG_lipolytic_enzyme"/>
</dbReference>
<evidence type="ECO:0000313" key="5">
    <source>
        <dbReference type="EMBL" id="KAG7562267.1"/>
    </source>
</evidence>
<comment type="caution">
    <text evidence="5">The sequence shown here is derived from an EMBL/GenBank/DDBJ whole genome shotgun (WGS) entry which is preliminary data.</text>
</comment>
<dbReference type="EMBL" id="JABELV010000035">
    <property type="protein sequence ID" value="KAG7562267.1"/>
    <property type="molecule type" value="Genomic_DNA"/>
</dbReference>
<reference evidence="5" key="1">
    <citation type="submission" date="2020-04" db="EMBL/GenBank/DDBJ databases">
        <title>Analysis of mating type loci in Filobasidium floriforme.</title>
        <authorList>
            <person name="Nowrousian M."/>
        </authorList>
    </citation>
    <scope>NUCLEOTIDE SEQUENCE</scope>
    <source>
        <strain evidence="5">CBS 6242</strain>
    </source>
</reference>
<dbReference type="Proteomes" id="UP000812966">
    <property type="component" value="Unassembled WGS sequence"/>
</dbReference>
<keyword evidence="3" id="KW-1133">Transmembrane helix</keyword>
<keyword evidence="6" id="KW-1185">Reference proteome</keyword>
<feature type="transmembrane region" description="Helical" evidence="3">
    <location>
        <begin position="76"/>
        <end position="95"/>
    </location>
</feature>
<dbReference type="PANTHER" id="PTHR48081">
    <property type="entry name" value="AB HYDROLASE SUPERFAMILY PROTEIN C4A8.06C"/>
    <property type="match status" value="1"/>
</dbReference>
<protein>
    <recommendedName>
        <fullName evidence="4">Alpha/beta hydrolase fold-3 domain-containing protein</fullName>
    </recommendedName>
</protein>
<keyword evidence="1" id="KW-0378">Hydrolase</keyword>
<feature type="transmembrane region" description="Helical" evidence="3">
    <location>
        <begin position="41"/>
        <end position="64"/>
    </location>
</feature>
<dbReference type="Pfam" id="PF07859">
    <property type="entry name" value="Abhydrolase_3"/>
    <property type="match status" value="1"/>
</dbReference>
<feature type="region of interest" description="Disordered" evidence="2">
    <location>
        <begin position="340"/>
        <end position="364"/>
    </location>
</feature>
<keyword evidence="3" id="KW-0812">Transmembrane</keyword>
<keyword evidence="3" id="KW-0472">Membrane</keyword>
<accession>A0A8K0JNK3</accession>
<gene>
    <name evidence="5" type="ORF">FFLO_02255</name>
</gene>